<evidence type="ECO:0000256" key="1">
    <source>
        <dbReference type="SAM" id="MobiDB-lite"/>
    </source>
</evidence>
<organism evidence="3 4">
    <name type="scientific">Egibacter rhizosphaerae</name>
    <dbReference type="NCBI Taxonomy" id="1670831"/>
    <lineage>
        <taxon>Bacteria</taxon>
        <taxon>Bacillati</taxon>
        <taxon>Actinomycetota</taxon>
        <taxon>Nitriliruptoria</taxon>
        <taxon>Egibacterales</taxon>
        <taxon>Egibacteraceae</taxon>
        <taxon>Egibacter</taxon>
    </lineage>
</organism>
<dbReference type="PANTHER" id="PTHR21180">
    <property type="entry name" value="ENDONUCLEASE/EXONUCLEASE/PHOSPHATASE FAMILY DOMAIN-CONTAINING PROTEIN 1"/>
    <property type="match status" value="1"/>
</dbReference>
<dbReference type="Proteomes" id="UP000291469">
    <property type="component" value="Chromosome"/>
</dbReference>
<name>A0A411YL32_9ACTN</name>
<reference evidence="3 4" key="1">
    <citation type="submission" date="2019-01" db="EMBL/GenBank/DDBJ databases">
        <title>Egibacter rhizosphaerae EGI 80759T.</title>
        <authorList>
            <person name="Chen D.-D."/>
            <person name="Tian Y."/>
            <person name="Jiao J.-Y."/>
            <person name="Zhang X.-T."/>
            <person name="Zhang Y.-G."/>
            <person name="Zhang Y."/>
            <person name="Xiao M."/>
            <person name="Shu W.-S."/>
            <person name="Li W.-J."/>
        </authorList>
    </citation>
    <scope>NUCLEOTIDE SEQUENCE [LARGE SCALE GENOMIC DNA]</scope>
    <source>
        <strain evidence="3 4">EGI 80759</strain>
    </source>
</reference>
<proteinExistence type="predicted"/>
<gene>
    <name evidence="3" type="ORF">ER308_03095</name>
</gene>
<dbReference type="InterPro" id="IPR003583">
    <property type="entry name" value="Hlx-hairpin-Hlx_DNA-bd_motif"/>
</dbReference>
<dbReference type="InterPro" id="IPR019554">
    <property type="entry name" value="Soluble_ligand-bd"/>
</dbReference>
<dbReference type="Pfam" id="PF12836">
    <property type="entry name" value="HHH_3"/>
    <property type="match status" value="1"/>
</dbReference>
<dbReference type="EMBL" id="CP036402">
    <property type="protein sequence ID" value="QBI21880.1"/>
    <property type="molecule type" value="Genomic_DNA"/>
</dbReference>
<sequence length="149" mass="15213">MHVAGAVVEPGVYRLREPARVADALDAAGGPSGDAVLEALNLARAVRDGEQLYVPDEEAVDAAGATPGDGAEAGGGARSGGGAQDERVDLNRADARTLEELPGVGEVTAAAIIEYREEHGPFATVEELAAISGIGEGTVERLRDEAVVR</sequence>
<feature type="domain" description="Helix-hairpin-helix DNA-binding motif class 1" evidence="2">
    <location>
        <begin position="126"/>
        <end position="145"/>
    </location>
</feature>
<dbReference type="Gene3D" id="1.10.150.280">
    <property type="entry name" value="AF1531-like domain"/>
    <property type="match status" value="1"/>
</dbReference>
<accession>A0A411YL32</accession>
<dbReference type="GO" id="GO:0006281">
    <property type="term" value="P:DNA repair"/>
    <property type="evidence" value="ECO:0007669"/>
    <property type="project" value="InterPro"/>
</dbReference>
<dbReference type="PANTHER" id="PTHR21180:SF32">
    <property type="entry name" value="ENDONUCLEASE_EXONUCLEASE_PHOSPHATASE FAMILY DOMAIN-CONTAINING PROTEIN 1"/>
    <property type="match status" value="1"/>
</dbReference>
<dbReference type="KEGG" id="erz:ER308_03095"/>
<dbReference type="AlphaFoldDB" id="A0A411YL32"/>
<feature type="domain" description="Helix-hairpin-helix DNA-binding motif class 1" evidence="2">
    <location>
        <begin position="96"/>
        <end position="115"/>
    </location>
</feature>
<dbReference type="OrthoDB" id="9758724at2"/>
<dbReference type="SMART" id="SM00278">
    <property type="entry name" value="HhH1"/>
    <property type="match status" value="2"/>
</dbReference>
<dbReference type="NCBIfam" id="TIGR00426">
    <property type="entry name" value="competence protein ComEA helix-hairpin-helix repeat region"/>
    <property type="match status" value="1"/>
</dbReference>
<evidence type="ECO:0000313" key="3">
    <source>
        <dbReference type="EMBL" id="QBI21880.1"/>
    </source>
</evidence>
<dbReference type="SUPFAM" id="SSF47781">
    <property type="entry name" value="RuvA domain 2-like"/>
    <property type="match status" value="1"/>
</dbReference>
<feature type="compositionally biased region" description="Gly residues" evidence="1">
    <location>
        <begin position="71"/>
        <end position="83"/>
    </location>
</feature>
<keyword evidence="4" id="KW-1185">Reference proteome</keyword>
<dbReference type="GO" id="GO:0003677">
    <property type="term" value="F:DNA binding"/>
    <property type="evidence" value="ECO:0007669"/>
    <property type="project" value="UniProtKB-KW"/>
</dbReference>
<dbReference type="InterPro" id="IPR051675">
    <property type="entry name" value="Endo/Exo/Phosphatase_dom_1"/>
</dbReference>
<dbReference type="InterPro" id="IPR010994">
    <property type="entry name" value="RuvA_2-like"/>
</dbReference>
<feature type="region of interest" description="Disordered" evidence="1">
    <location>
        <begin position="57"/>
        <end position="86"/>
    </location>
</feature>
<protein>
    <submittedName>
        <fullName evidence="3">ComEA family DNA-binding protein</fullName>
    </submittedName>
</protein>
<dbReference type="GO" id="GO:0015628">
    <property type="term" value="P:protein secretion by the type II secretion system"/>
    <property type="evidence" value="ECO:0007669"/>
    <property type="project" value="TreeGrafter"/>
</dbReference>
<dbReference type="GO" id="GO:0015627">
    <property type="term" value="C:type II protein secretion system complex"/>
    <property type="evidence" value="ECO:0007669"/>
    <property type="project" value="TreeGrafter"/>
</dbReference>
<dbReference type="InterPro" id="IPR004509">
    <property type="entry name" value="Competence_ComEA_HhH"/>
</dbReference>
<evidence type="ECO:0000313" key="4">
    <source>
        <dbReference type="Proteomes" id="UP000291469"/>
    </source>
</evidence>
<evidence type="ECO:0000259" key="2">
    <source>
        <dbReference type="SMART" id="SM00278"/>
    </source>
</evidence>
<dbReference type="Pfam" id="PF10531">
    <property type="entry name" value="SLBB"/>
    <property type="match status" value="1"/>
</dbReference>
<keyword evidence="3" id="KW-0238">DNA-binding</keyword>